<dbReference type="EMBL" id="JAIWYE010000004">
    <property type="protein sequence ID" value="MCA4702397.1"/>
    <property type="molecule type" value="Genomic_DNA"/>
</dbReference>
<reference evidence="6 7" key="2">
    <citation type="journal article" date="2019" name="Nat. Med.">
        <title>A library of human gut bacterial isolates paired with longitudinal multiomics data enables mechanistic microbiome research.</title>
        <authorList>
            <person name="Poyet M."/>
            <person name="Groussin M."/>
            <person name="Gibbons S.M."/>
            <person name="Avila-Pacheco J."/>
            <person name="Jiang X."/>
            <person name="Kearney S.M."/>
            <person name="Perrotta A.R."/>
            <person name="Berdy B."/>
            <person name="Zhao S."/>
            <person name="Lieberman T.D."/>
            <person name="Swanson P.K."/>
            <person name="Smith M."/>
            <person name="Roesemann S."/>
            <person name="Alexander J.E."/>
            <person name="Rich S.A."/>
            <person name="Livny J."/>
            <person name="Vlamakis H."/>
            <person name="Clish C."/>
            <person name="Bullock K."/>
            <person name="Deik A."/>
            <person name="Scott J."/>
            <person name="Pierce K.A."/>
            <person name="Xavier R.J."/>
            <person name="Alm E.J."/>
        </authorList>
    </citation>
    <scope>NUCLEOTIDE SEQUENCE [LARGE SCALE GENOMIC DNA]</scope>
    <source>
        <strain evidence="2 6">BIOML-A7</strain>
        <strain evidence="1 7">BIOML-A73</strain>
    </source>
</reference>
<dbReference type="EMBL" id="WDER01000038">
    <property type="protein sequence ID" value="KAB6081531.1"/>
    <property type="molecule type" value="Genomic_DNA"/>
</dbReference>
<dbReference type="RefSeq" id="WP_049702886.1">
    <property type="nucleotide sequence ID" value="NZ_DAWCUS010000018.1"/>
</dbReference>
<dbReference type="EMBL" id="WDCG01000009">
    <property type="protein sequence ID" value="KAB6423784.1"/>
    <property type="molecule type" value="Genomic_DNA"/>
</dbReference>
<name>A0A1Y4V4L8_9BACE</name>
<reference evidence="3" key="3">
    <citation type="submission" date="2023-08" db="EMBL/GenBank/DDBJ databases">
        <title>Mucin Metabolism Genes Underlie the Key Renovations of Bacteroides xylanisolvens Genomes in Captive Great Apes.</title>
        <authorList>
            <person name="Nishida A.H."/>
        </authorList>
    </citation>
    <scope>NUCLEOTIDE SEQUENCE</scope>
    <source>
        <strain evidence="3">P13.H9</strain>
    </source>
</reference>
<proteinExistence type="predicted"/>
<dbReference type="Proteomes" id="UP000284495">
    <property type="component" value="Unassembled WGS sequence"/>
</dbReference>
<organism evidence="4 5">
    <name type="scientific">Bacteroides xylanisolvens</name>
    <dbReference type="NCBI Taxonomy" id="371601"/>
    <lineage>
        <taxon>Bacteria</taxon>
        <taxon>Pseudomonadati</taxon>
        <taxon>Bacteroidota</taxon>
        <taxon>Bacteroidia</taxon>
        <taxon>Bacteroidales</taxon>
        <taxon>Bacteroidaceae</taxon>
        <taxon>Bacteroides</taxon>
    </lineage>
</organism>
<evidence type="ECO:0000313" key="3">
    <source>
        <dbReference type="EMBL" id="MCA4702397.1"/>
    </source>
</evidence>
<comment type="caution">
    <text evidence="4">The sequence shown here is derived from an EMBL/GenBank/DDBJ whole genome shotgun (WGS) entry which is preliminary data.</text>
</comment>
<evidence type="ECO:0000313" key="2">
    <source>
        <dbReference type="EMBL" id="KAB6423784.1"/>
    </source>
</evidence>
<evidence type="ECO:0000313" key="6">
    <source>
        <dbReference type="Proteomes" id="UP000471447"/>
    </source>
</evidence>
<accession>A0A1Y4V4L8</accession>
<dbReference type="Proteomes" id="UP000471447">
    <property type="component" value="Unassembled WGS sequence"/>
</dbReference>
<dbReference type="PROSITE" id="PS51257">
    <property type="entry name" value="PROKAR_LIPOPROTEIN"/>
    <property type="match status" value="1"/>
</dbReference>
<dbReference type="Proteomes" id="UP000474077">
    <property type="component" value="Unassembled WGS sequence"/>
</dbReference>
<reference evidence="4 5" key="1">
    <citation type="submission" date="2018-08" db="EMBL/GenBank/DDBJ databases">
        <title>A genome reference for cultivated species of the human gut microbiota.</title>
        <authorList>
            <person name="Zou Y."/>
            <person name="Xue W."/>
            <person name="Luo G."/>
        </authorList>
    </citation>
    <scope>NUCLEOTIDE SEQUENCE [LARGE SCALE GENOMIC DNA]</scope>
    <source>
        <strain evidence="4 5">AF38-2</strain>
    </source>
</reference>
<evidence type="ECO:0000313" key="7">
    <source>
        <dbReference type="Proteomes" id="UP000474077"/>
    </source>
</evidence>
<evidence type="ECO:0000313" key="1">
    <source>
        <dbReference type="EMBL" id="KAB6081531.1"/>
    </source>
</evidence>
<dbReference type="AlphaFoldDB" id="A0A1Y4V4L8"/>
<dbReference type="Proteomes" id="UP001198461">
    <property type="component" value="Unassembled WGS sequence"/>
</dbReference>
<sequence>MKKNLFSLLLMLGFIFVISSMILSCSDGDEPSVEPDVPVNPDVPLPPNPTPIKWVENEVDGGERGVGIKVTSNTEHNFVFECTPGSKVQSYRLDVYPLCRMYNYLLESVGAGVQATEEEVEDLIMEAIYNSEGAGAYTFSRSTLGDSYPNAEFDWVNSKYAQSEIVPGAEYLIITVGCNDEGGQNPADMKICYLKTPVQSVIGTPRVDIDVTTSYHAVGIQYLPNTDSKYFYQFCGDSEPIDAFINTYGKSMYIDFMRHWIQKAEDAQVPQEELYYTVDFGYTADAKRMITATSIGLDENKTPGEYVRQDFHLKEIGPNAELPECKLEISRIGASMVDMNVEMEDNCVAMFYRIFKASEWAPYENADEATMTTLARTLDQEGWGVKNTNFAQKGSYKGTEFQFDLLPDAPYVVAYIGRNEYGQLSKEVKHASFSTKARITDTPDASEADIDITITDPGRTSLKLNYSYNQKTAVFYHQYIMTPDLLEDANKAELINYLLSEDSNVWPADATGGVESFTWTGLDPATEYIFAYMAEDWNGVLTDVKIVKATTEAIVAGPNPTIQLNAYMSDLGNFTVQYSIVKDVAKLYYAITEDNYSASGDYTYQECMDVWKEECLDYGISGVNSTTQSYDKTSEAKRLVALCVPIGADADGNEVIGDLYTVFYDKEKGIITDPSVLFPDAPKLKEGIKGTVKPQVVKKDNRIPANTIIKEKVDKSTPGAMMSGSTIYLDLKKLGKHPHAK</sequence>
<gene>
    <name evidence="4" type="ORF">DW027_21965</name>
    <name evidence="1" type="ORF">GA560_14250</name>
    <name evidence="2" type="ORF">GAZ26_10945</name>
    <name evidence="3" type="ORF">LD004_02035</name>
</gene>
<protein>
    <submittedName>
        <fullName evidence="4">Uncharacterized protein</fullName>
    </submittedName>
</protein>
<evidence type="ECO:0000313" key="4">
    <source>
        <dbReference type="EMBL" id="RHL33431.1"/>
    </source>
</evidence>
<evidence type="ECO:0000313" key="5">
    <source>
        <dbReference type="Proteomes" id="UP000284495"/>
    </source>
</evidence>
<dbReference type="EMBL" id="QROO01000036">
    <property type="protein sequence ID" value="RHL33431.1"/>
    <property type="molecule type" value="Genomic_DNA"/>
</dbReference>